<accession>A0AAD6J6F4</accession>
<evidence type="ECO:0000313" key="1">
    <source>
        <dbReference type="EMBL" id="KAJ6263052.1"/>
    </source>
</evidence>
<comment type="caution">
    <text evidence="1">The sequence shown here is derived from an EMBL/GenBank/DDBJ whole genome shotgun (WGS) entry which is preliminary data.</text>
</comment>
<organism evidence="1 2">
    <name type="scientific">Drechslerella dactyloides</name>
    <name type="common">Nematode-trapping fungus</name>
    <name type="synonym">Arthrobotrys dactyloides</name>
    <dbReference type="NCBI Taxonomy" id="74499"/>
    <lineage>
        <taxon>Eukaryota</taxon>
        <taxon>Fungi</taxon>
        <taxon>Dikarya</taxon>
        <taxon>Ascomycota</taxon>
        <taxon>Pezizomycotina</taxon>
        <taxon>Orbiliomycetes</taxon>
        <taxon>Orbiliales</taxon>
        <taxon>Orbiliaceae</taxon>
        <taxon>Drechslerella</taxon>
    </lineage>
</organism>
<sequence length="215" mass="25144">MAIRPLIFFIPFNNFPRPVTNIFFISRILNRYRMCRQQVNYTCGHRELKWERVIPCPSKVQGCPEILSTVEAGEFCISCRAAQSNNAGHMHDFAQGLRETALHEKRRELHKRRFLKSVEKACREARMLDECRLVLKADNRRAKFIRGARLEGCAKPRWSEEPVEELRGEVCWLRRLLEWYHDGMPPRCPSHVIAKGQKIKIGAVFLNEENTYTGC</sequence>
<protein>
    <submittedName>
        <fullName evidence="1">Uncharacterized protein</fullName>
    </submittedName>
</protein>
<dbReference type="EMBL" id="JAQGDS010000002">
    <property type="protein sequence ID" value="KAJ6263052.1"/>
    <property type="molecule type" value="Genomic_DNA"/>
</dbReference>
<name>A0AAD6J6F4_DREDA</name>
<gene>
    <name evidence="1" type="ORF">Dda_1611</name>
</gene>
<evidence type="ECO:0000313" key="2">
    <source>
        <dbReference type="Proteomes" id="UP001221413"/>
    </source>
</evidence>
<proteinExistence type="predicted"/>
<dbReference type="AlphaFoldDB" id="A0AAD6J6F4"/>
<dbReference type="Proteomes" id="UP001221413">
    <property type="component" value="Unassembled WGS sequence"/>
</dbReference>
<reference evidence="1" key="1">
    <citation type="submission" date="2023-01" db="EMBL/GenBank/DDBJ databases">
        <title>The chitinases involved in constricting ring structure development in the nematode-trapping fungus Drechslerella dactyloides.</title>
        <authorList>
            <person name="Wang R."/>
            <person name="Zhang L."/>
            <person name="Tang P."/>
            <person name="Li S."/>
            <person name="Liang L."/>
        </authorList>
    </citation>
    <scope>NUCLEOTIDE SEQUENCE</scope>
    <source>
        <strain evidence="1">YMF1.00031</strain>
    </source>
</reference>
<keyword evidence="2" id="KW-1185">Reference proteome</keyword>